<dbReference type="Proteomes" id="UP000291343">
    <property type="component" value="Unassembled WGS sequence"/>
</dbReference>
<gene>
    <name evidence="7" type="ORF">LSTR_LSTR017283</name>
</gene>
<dbReference type="InterPro" id="IPR017850">
    <property type="entry name" value="Alkaline_phosphatase_core_sf"/>
</dbReference>
<evidence type="ECO:0000259" key="6">
    <source>
        <dbReference type="Pfam" id="PF00884"/>
    </source>
</evidence>
<dbReference type="InParanoid" id="A0A482X402"/>
<comment type="caution">
    <text evidence="7">The sequence shown here is derived from an EMBL/GenBank/DDBJ whole genome shotgun (WGS) entry which is preliminary data.</text>
</comment>
<dbReference type="Pfam" id="PF00884">
    <property type="entry name" value="Sulfatase"/>
    <property type="match status" value="1"/>
</dbReference>
<protein>
    <recommendedName>
        <fullName evidence="6">Sulfatase N-terminal domain-containing protein</fullName>
    </recommendedName>
</protein>
<dbReference type="GO" id="GO:0046872">
    <property type="term" value="F:metal ion binding"/>
    <property type="evidence" value="ECO:0007669"/>
    <property type="project" value="UniProtKB-KW"/>
</dbReference>
<accession>A0A482X402</accession>
<proteinExistence type="inferred from homology"/>
<keyword evidence="4" id="KW-0106">Calcium</keyword>
<dbReference type="Gene3D" id="3.40.720.10">
    <property type="entry name" value="Alkaline Phosphatase, subunit A"/>
    <property type="match status" value="1"/>
</dbReference>
<feature type="domain" description="Sulfatase N-terminal" evidence="6">
    <location>
        <begin position="12"/>
        <end position="71"/>
    </location>
</feature>
<dbReference type="InterPro" id="IPR000917">
    <property type="entry name" value="Sulfatase_N"/>
</dbReference>
<organism evidence="7 8">
    <name type="scientific">Laodelphax striatellus</name>
    <name type="common">Small brown planthopper</name>
    <name type="synonym">Delphax striatella</name>
    <dbReference type="NCBI Taxonomy" id="195883"/>
    <lineage>
        <taxon>Eukaryota</taxon>
        <taxon>Metazoa</taxon>
        <taxon>Ecdysozoa</taxon>
        <taxon>Arthropoda</taxon>
        <taxon>Hexapoda</taxon>
        <taxon>Insecta</taxon>
        <taxon>Pterygota</taxon>
        <taxon>Neoptera</taxon>
        <taxon>Paraneoptera</taxon>
        <taxon>Hemiptera</taxon>
        <taxon>Auchenorrhyncha</taxon>
        <taxon>Fulgoroidea</taxon>
        <taxon>Delphacidae</taxon>
        <taxon>Criomorphinae</taxon>
        <taxon>Laodelphax</taxon>
    </lineage>
</organism>
<dbReference type="SUPFAM" id="SSF53649">
    <property type="entry name" value="Alkaline phosphatase-like"/>
    <property type="match status" value="1"/>
</dbReference>
<dbReference type="EMBL" id="QKKF02018513">
    <property type="protein sequence ID" value="RZF40346.1"/>
    <property type="molecule type" value="Genomic_DNA"/>
</dbReference>
<keyword evidence="5" id="KW-0325">Glycoprotein</keyword>
<dbReference type="PANTHER" id="PTHR10342:SF264">
    <property type="entry name" value="MIP05773P-RELATED"/>
    <property type="match status" value="1"/>
</dbReference>
<evidence type="ECO:0000256" key="2">
    <source>
        <dbReference type="ARBA" id="ARBA00008779"/>
    </source>
</evidence>
<dbReference type="GO" id="GO:0008484">
    <property type="term" value="F:sulfuric ester hydrolase activity"/>
    <property type="evidence" value="ECO:0007669"/>
    <property type="project" value="InterPro"/>
</dbReference>
<evidence type="ECO:0000256" key="4">
    <source>
        <dbReference type="ARBA" id="ARBA00022837"/>
    </source>
</evidence>
<dbReference type="OrthoDB" id="103349at2759"/>
<dbReference type="InterPro" id="IPR047115">
    <property type="entry name" value="ARSB"/>
</dbReference>
<evidence type="ECO:0000256" key="5">
    <source>
        <dbReference type="ARBA" id="ARBA00023180"/>
    </source>
</evidence>
<comment type="cofactor">
    <cofactor evidence="1">
        <name>Ca(2+)</name>
        <dbReference type="ChEBI" id="CHEBI:29108"/>
    </cofactor>
</comment>
<keyword evidence="3" id="KW-0479">Metal-binding</keyword>
<reference evidence="7 8" key="1">
    <citation type="journal article" date="2017" name="Gigascience">
        <title>Genome sequence of the small brown planthopper, Laodelphax striatellus.</title>
        <authorList>
            <person name="Zhu J."/>
            <person name="Jiang F."/>
            <person name="Wang X."/>
            <person name="Yang P."/>
            <person name="Bao Y."/>
            <person name="Zhao W."/>
            <person name="Wang W."/>
            <person name="Lu H."/>
            <person name="Wang Q."/>
            <person name="Cui N."/>
            <person name="Li J."/>
            <person name="Chen X."/>
            <person name="Luo L."/>
            <person name="Yu J."/>
            <person name="Kang L."/>
            <person name="Cui F."/>
        </authorList>
    </citation>
    <scope>NUCLEOTIDE SEQUENCE [LARGE SCALE GENOMIC DNA]</scope>
    <source>
        <strain evidence="7">Lst14</strain>
    </source>
</reference>
<evidence type="ECO:0000256" key="1">
    <source>
        <dbReference type="ARBA" id="ARBA00001913"/>
    </source>
</evidence>
<evidence type="ECO:0000256" key="3">
    <source>
        <dbReference type="ARBA" id="ARBA00022723"/>
    </source>
</evidence>
<dbReference type="PANTHER" id="PTHR10342">
    <property type="entry name" value="ARYLSULFATASE"/>
    <property type="match status" value="1"/>
</dbReference>
<evidence type="ECO:0000313" key="8">
    <source>
        <dbReference type="Proteomes" id="UP000291343"/>
    </source>
</evidence>
<comment type="similarity">
    <text evidence="2">Belongs to the sulfatase family.</text>
</comment>
<dbReference type="STRING" id="195883.A0A482X402"/>
<evidence type="ECO:0000313" key="7">
    <source>
        <dbReference type="EMBL" id="RZF40346.1"/>
    </source>
</evidence>
<sequence length="85" mass="10126">MQHLVILEAEPWGLSLQEQLMPQYLKKQGYSTHALGKWHLGFFRKEYTPTYRGFDSHFGYYQGFQDYYDHSVKATVSDLYKNLDL</sequence>
<keyword evidence="8" id="KW-1185">Reference proteome</keyword>
<name>A0A482X402_LAOST</name>
<dbReference type="AlphaFoldDB" id="A0A482X402"/>
<dbReference type="SMR" id="A0A482X402"/>